<organism evidence="5">
    <name type="scientific">Thelazia callipaeda</name>
    <name type="common">Oriental eyeworm</name>
    <name type="synonym">Parasitic nematode</name>
    <dbReference type="NCBI Taxonomy" id="103827"/>
    <lineage>
        <taxon>Eukaryota</taxon>
        <taxon>Metazoa</taxon>
        <taxon>Ecdysozoa</taxon>
        <taxon>Nematoda</taxon>
        <taxon>Chromadorea</taxon>
        <taxon>Rhabditida</taxon>
        <taxon>Spirurina</taxon>
        <taxon>Spiruromorpha</taxon>
        <taxon>Thelazioidea</taxon>
        <taxon>Thelaziidae</taxon>
        <taxon>Thelazia</taxon>
    </lineage>
</organism>
<evidence type="ECO:0000313" key="5">
    <source>
        <dbReference type="WBParaSite" id="TCLT_0000411501-mRNA-1"/>
    </source>
</evidence>
<name>A0A158RBC2_THECL</name>
<keyword evidence="2" id="KW-0472">Membrane</keyword>
<dbReference type="Proteomes" id="UP000276776">
    <property type="component" value="Unassembled WGS sequence"/>
</dbReference>
<feature type="region of interest" description="Disordered" evidence="1">
    <location>
        <begin position="68"/>
        <end position="187"/>
    </location>
</feature>
<keyword evidence="2" id="KW-0812">Transmembrane</keyword>
<feature type="compositionally biased region" description="Polar residues" evidence="1">
    <location>
        <begin position="175"/>
        <end position="187"/>
    </location>
</feature>
<dbReference type="EMBL" id="UYYF01004276">
    <property type="protein sequence ID" value="VDN01165.1"/>
    <property type="molecule type" value="Genomic_DNA"/>
</dbReference>
<evidence type="ECO:0000313" key="4">
    <source>
        <dbReference type="Proteomes" id="UP000276776"/>
    </source>
</evidence>
<evidence type="ECO:0000256" key="2">
    <source>
        <dbReference type="SAM" id="Phobius"/>
    </source>
</evidence>
<feature type="compositionally biased region" description="Acidic residues" evidence="1">
    <location>
        <begin position="158"/>
        <end position="168"/>
    </location>
</feature>
<evidence type="ECO:0000256" key="1">
    <source>
        <dbReference type="SAM" id="MobiDB-lite"/>
    </source>
</evidence>
<feature type="compositionally biased region" description="Basic and acidic residues" evidence="1">
    <location>
        <begin position="107"/>
        <end position="124"/>
    </location>
</feature>
<accession>A0A158RBC2</accession>
<evidence type="ECO:0000313" key="3">
    <source>
        <dbReference type="EMBL" id="VDN01165.1"/>
    </source>
</evidence>
<proteinExistence type="predicted"/>
<feature type="compositionally biased region" description="Basic and acidic residues" evidence="1">
    <location>
        <begin position="132"/>
        <end position="152"/>
    </location>
</feature>
<feature type="transmembrane region" description="Helical" evidence="2">
    <location>
        <begin position="32"/>
        <end position="56"/>
    </location>
</feature>
<sequence length="187" mass="20981">MEYKFSEEIVTYPFFMQHLLQGGCWQQGNTSLMIMISATYAVLNICYLFIATVICLPKRRGVKKVLKVAPSPKKLPSPSLSPTTQKKASLKTANAKTPKSPSPVKEVTVERIGADTKPKKTDKSMKRKMKDPKKEKVDKEHAQATDELHKDSQLALNQDEDSDDEEDDTMKGIVSLQQDPNVISNQE</sequence>
<keyword evidence="2" id="KW-1133">Transmembrane helix</keyword>
<feature type="compositionally biased region" description="Polar residues" evidence="1">
    <location>
        <begin position="83"/>
        <end position="99"/>
    </location>
</feature>
<reference evidence="3 4" key="2">
    <citation type="submission" date="2018-11" db="EMBL/GenBank/DDBJ databases">
        <authorList>
            <consortium name="Pathogen Informatics"/>
        </authorList>
    </citation>
    <scope>NUCLEOTIDE SEQUENCE [LARGE SCALE GENOMIC DNA]</scope>
</reference>
<reference evidence="5" key="1">
    <citation type="submission" date="2016-04" db="UniProtKB">
        <authorList>
            <consortium name="WormBaseParasite"/>
        </authorList>
    </citation>
    <scope>IDENTIFICATION</scope>
</reference>
<dbReference type="WBParaSite" id="TCLT_0000411501-mRNA-1">
    <property type="protein sequence ID" value="TCLT_0000411501-mRNA-1"/>
    <property type="gene ID" value="TCLT_0000411501"/>
</dbReference>
<dbReference type="AlphaFoldDB" id="A0A158RBC2"/>
<protein>
    <submittedName>
        <fullName evidence="5">G_PROTEIN_RECEP_F1_2 domain-containing protein</fullName>
    </submittedName>
</protein>
<keyword evidence="4" id="KW-1185">Reference proteome</keyword>
<gene>
    <name evidence="3" type="ORF">TCLT_LOCUS4104</name>
</gene>
<feature type="compositionally biased region" description="Low complexity" evidence="1">
    <location>
        <begin position="68"/>
        <end position="82"/>
    </location>
</feature>